<dbReference type="InterPro" id="IPR014756">
    <property type="entry name" value="Ig_E-set"/>
</dbReference>
<reference evidence="3" key="1">
    <citation type="submission" date="2015-07" db="EMBL/GenBank/DDBJ databases">
        <title>Adaptation to a free-living lifestyle via gene acquisitions in the diplomonad Trepomonas sp. PC1.</title>
        <authorList>
            <person name="Xu F."/>
            <person name="Jerlstrom-Hultqvist J."/>
            <person name="Kolisko M."/>
            <person name="Simpson A.G.B."/>
            <person name="Roger A.J."/>
            <person name="Svard S.G."/>
            <person name="Andersson J.O."/>
        </authorList>
    </citation>
    <scope>NUCLEOTIDE SEQUENCE</scope>
    <source>
        <strain evidence="3">PC1</strain>
    </source>
</reference>
<organism evidence="3">
    <name type="scientific">Trepomonas sp. PC1</name>
    <dbReference type="NCBI Taxonomy" id="1076344"/>
    <lineage>
        <taxon>Eukaryota</taxon>
        <taxon>Metamonada</taxon>
        <taxon>Diplomonadida</taxon>
        <taxon>Hexamitidae</taxon>
        <taxon>Hexamitinae</taxon>
        <taxon>Trepomonas</taxon>
    </lineage>
</organism>
<dbReference type="AlphaFoldDB" id="A0A146KI88"/>
<dbReference type="InterPro" id="IPR032640">
    <property type="entry name" value="AMPK1_CBM"/>
</dbReference>
<dbReference type="InterPro" id="IPR050827">
    <property type="entry name" value="CRP1_MDG1_kinase"/>
</dbReference>
<dbReference type="EMBL" id="GDID01000758">
    <property type="protein sequence ID" value="JAP95848.1"/>
    <property type="molecule type" value="Transcribed_RNA"/>
</dbReference>
<comment type="similarity">
    <text evidence="1">Belongs to the 5'-AMP-activated protein kinase beta subunit family.</text>
</comment>
<protein>
    <submittedName>
        <fullName evidence="3">Carbohydrate-binding module 48-containing protein</fullName>
    </submittedName>
</protein>
<dbReference type="InterPro" id="IPR013783">
    <property type="entry name" value="Ig-like_fold"/>
</dbReference>
<evidence type="ECO:0000259" key="2">
    <source>
        <dbReference type="Pfam" id="PF16561"/>
    </source>
</evidence>
<evidence type="ECO:0000313" key="3">
    <source>
        <dbReference type="EMBL" id="JAP95848.1"/>
    </source>
</evidence>
<feature type="domain" description="AMP-activated protein kinase glycogen-binding" evidence="2">
    <location>
        <begin position="4"/>
        <end position="82"/>
    </location>
</feature>
<dbReference type="PANTHER" id="PTHR10343:SF84">
    <property type="entry name" value="5'-AMP-ACTIVATED PROTEIN KINASE SUBUNIT BETA-1"/>
    <property type="match status" value="1"/>
</dbReference>
<evidence type="ECO:0000256" key="1">
    <source>
        <dbReference type="ARBA" id="ARBA00010926"/>
    </source>
</evidence>
<accession>A0A146KI88</accession>
<sequence>MEQVLFTWNRPGKDVKIAGDFSNWQPIDMQHQDFVWKQEQQLTYGLHRFKFVVDGQWVCDDSIQKELDNYFNWNNVIQVAPKSPMRKIRQQ</sequence>
<dbReference type="Gene3D" id="2.60.40.10">
    <property type="entry name" value="Immunoglobulins"/>
    <property type="match status" value="1"/>
</dbReference>
<gene>
    <name evidence="3" type="ORF">TPC1_11017</name>
</gene>
<dbReference type="PANTHER" id="PTHR10343">
    <property type="entry name" value="5'-AMP-ACTIVATED PROTEIN KINASE , BETA SUBUNIT"/>
    <property type="match status" value="1"/>
</dbReference>
<proteinExistence type="inferred from homology"/>
<dbReference type="CDD" id="cd02859">
    <property type="entry name" value="E_set_AMPKbeta_like_N"/>
    <property type="match status" value="1"/>
</dbReference>
<dbReference type="SUPFAM" id="SSF81296">
    <property type="entry name" value="E set domains"/>
    <property type="match status" value="1"/>
</dbReference>
<dbReference type="Pfam" id="PF16561">
    <property type="entry name" value="AMPK1_CBM"/>
    <property type="match status" value="1"/>
</dbReference>
<name>A0A146KI88_9EUKA</name>